<dbReference type="GO" id="GO:0045259">
    <property type="term" value="C:proton-transporting ATP synthase complex"/>
    <property type="evidence" value="ECO:0007669"/>
    <property type="project" value="UniProtKB-KW"/>
</dbReference>
<evidence type="ECO:0000256" key="11">
    <source>
        <dbReference type="ARBA" id="ARBA00023310"/>
    </source>
</evidence>
<dbReference type="RefSeq" id="WP_044087045.1">
    <property type="nucleotide sequence ID" value="NZ_ATLK01000001.1"/>
</dbReference>
<dbReference type="GO" id="GO:0005886">
    <property type="term" value="C:plasma membrane"/>
    <property type="evidence" value="ECO:0007669"/>
    <property type="project" value="UniProtKB-SubCell"/>
</dbReference>
<evidence type="ECO:0000256" key="12">
    <source>
        <dbReference type="ARBA" id="ARBA00025198"/>
    </source>
</evidence>
<dbReference type="GO" id="GO:0046961">
    <property type="term" value="F:proton-transporting ATPase activity, rotational mechanism"/>
    <property type="evidence" value="ECO:0007669"/>
    <property type="project" value="TreeGrafter"/>
</dbReference>
<evidence type="ECO:0000256" key="4">
    <source>
        <dbReference type="ARBA" id="ARBA00022475"/>
    </source>
</evidence>
<keyword evidence="4 14" id="KW-1003">Cell membrane</keyword>
<evidence type="ECO:0000256" key="9">
    <source>
        <dbReference type="ARBA" id="ARBA00023065"/>
    </source>
</evidence>
<dbReference type="PANTHER" id="PTHR33445">
    <property type="entry name" value="ATP SYNTHASE SUBUNIT B', CHLOROPLASTIC"/>
    <property type="match status" value="1"/>
</dbReference>
<proteinExistence type="inferred from homology"/>
<dbReference type="InterPro" id="IPR028987">
    <property type="entry name" value="ATP_synth_B-like_membr_sf"/>
</dbReference>
<evidence type="ECO:0000256" key="6">
    <source>
        <dbReference type="ARBA" id="ARBA00022692"/>
    </source>
</evidence>
<gene>
    <name evidence="14" type="primary">atpF</name>
    <name evidence="17" type="ORF">BBOMB_0895</name>
</gene>
<dbReference type="Gene3D" id="1.20.5.620">
    <property type="entry name" value="F1F0 ATP synthase subunit B, membrane domain"/>
    <property type="match status" value="1"/>
</dbReference>
<evidence type="ECO:0000256" key="13">
    <source>
        <dbReference type="ARBA" id="ARBA00025830"/>
    </source>
</evidence>
<dbReference type="SUPFAM" id="SSF81573">
    <property type="entry name" value="F1F0 ATP synthase subunit B, membrane domain"/>
    <property type="match status" value="1"/>
</dbReference>
<dbReference type="NCBIfam" id="NF004412">
    <property type="entry name" value="PRK05759.1-3"/>
    <property type="match status" value="1"/>
</dbReference>
<evidence type="ECO:0000256" key="5">
    <source>
        <dbReference type="ARBA" id="ARBA00022547"/>
    </source>
</evidence>
<keyword evidence="6 14" id="KW-0812">Transmembrane</keyword>
<evidence type="ECO:0000313" key="17">
    <source>
        <dbReference type="EMBL" id="KFF31521.1"/>
    </source>
</evidence>
<feature type="coiled-coil region" evidence="16">
    <location>
        <begin position="57"/>
        <end position="91"/>
    </location>
</feature>
<keyword evidence="3 14" id="KW-0813">Transport</keyword>
<keyword evidence="8 14" id="KW-1133">Transmembrane helix</keyword>
<dbReference type="InterPro" id="IPR050059">
    <property type="entry name" value="ATP_synthase_B_chain"/>
</dbReference>
<protein>
    <recommendedName>
        <fullName evidence="14">ATP synthase subunit b</fullName>
    </recommendedName>
    <alternativeName>
        <fullName evidence="14">ATP synthase F(0) sector subunit b</fullName>
    </alternativeName>
    <alternativeName>
        <fullName evidence="14">ATPase subunit I</fullName>
    </alternativeName>
    <alternativeName>
        <fullName evidence="14">F-type ATPase subunit b</fullName>
        <shortName evidence="14">F-ATPase subunit b</shortName>
    </alternativeName>
</protein>
<dbReference type="Proteomes" id="UP000028730">
    <property type="component" value="Unassembled WGS sequence"/>
</dbReference>
<keyword evidence="18" id="KW-1185">Reference proteome</keyword>
<name>A0A080N3G1_9BIFI</name>
<keyword evidence="10 14" id="KW-0472">Membrane</keyword>
<dbReference type="OrthoDB" id="5243563at2"/>
<evidence type="ECO:0000256" key="1">
    <source>
        <dbReference type="ARBA" id="ARBA00004162"/>
    </source>
</evidence>
<keyword evidence="16" id="KW-0175">Coiled coil</keyword>
<evidence type="ECO:0000256" key="10">
    <source>
        <dbReference type="ARBA" id="ARBA00023136"/>
    </source>
</evidence>
<dbReference type="GO" id="GO:0046933">
    <property type="term" value="F:proton-transporting ATP synthase activity, rotational mechanism"/>
    <property type="evidence" value="ECO:0007669"/>
    <property type="project" value="UniProtKB-UniRule"/>
</dbReference>
<keyword evidence="7 14" id="KW-0375">Hydrogen ion transport</keyword>
<keyword evidence="11 14" id="KW-0066">ATP synthesis</keyword>
<evidence type="ECO:0000256" key="2">
    <source>
        <dbReference type="ARBA" id="ARBA00005513"/>
    </source>
</evidence>
<evidence type="ECO:0000256" key="16">
    <source>
        <dbReference type="SAM" id="Coils"/>
    </source>
</evidence>
<keyword evidence="9 14" id="KW-0406">Ion transport</keyword>
<evidence type="ECO:0000256" key="14">
    <source>
        <dbReference type="HAMAP-Rule" id="MF_01398"/>
    </source>
</evidence>
<organism evidence="17 18">
    <name type="scientific">Bifidobacterium bombi DSM 19703</name>
    <dbReference type="NCBI Taxonomy" id="1341695"/>
    <lineage>
        <taxon>Bacteria</taxon>
        <taxon>Bacillati</taxon>
        <taxon>Actinomycetota</taxon>
        <taxon>Actinomycetes</taxon>
        <taxon>Bifidobacteriales</taxon>
        <taxon>Bifidobacteriaceae</taxon>
        <taxon>Bifidobacterium</taxon>
    </lineage>
</organism>
<reference evidence="17 18" key="1">
    <citation type="journal article" date="2014" name="Appl. Environ. Microbiol.">
        <title>Genomic encyclopedia of type strains of the genus Bifidobacterium.</title>
        <authorList>
            <person name="Milani C."/>
            <person name="Lugli G.A."/>
            <person name="Duranti S."/>
            <person name="Turroni F."/>
            <person name="Bottacini F."/>
            <person name="Mangifesta M."/>
            <person name="Sanchez B."/>
            <person name="Viappiani A."/>
            <person name="Mancabelli L."/>
            <person name="Taminiau B."/>
            <person name="Delcenserie V."/>
            <person name="Barrangou R."/>
            <person name="Margolles A."/>
            <person name="van Sinderen D."/>
            <person name="Ventura M."/>
        </authorList>
    </citation>
    <scope>NUCLEOTIDE SEQUENCE [LARGE SCALE GENOMIC DNA]</scope>
    <source>
        <strain evidence="17 18">DSM 19703</strain>
    </source>
</reference>
<comment type="function">
    <text evidence="12 14">F(1)F(0) ATP synthase produces ATP from ADP in the presence of a proton or sodium gradient. F-type ATPases consist of two structural domains, F(1) containing the extramembraneous catalytic core and F(0) containing the membrane proton channel, linked together by a central stalk and a peripheral stalk. During catalysis, ATP synthesis in the catalytic domain of F(1) is coupled via a rotary mechanism of the central stalk subunits to proton translocation.</text>
</comment>
<comment type="caution">
    <text evidence="17">The sequence shown here is derived from an EMBL/GenBank/DDBJ whole genome shotgun (WGS) entry which is preliminary data.</text>
</comment>
<dbReference type="eggNOG" id="COG0711">
    <property type="taxonomic scope" value="Bacteria"/>
</dbReference>
<dbReference type="Pfam" id="PF00430">
    <property type="entry name" value="ATP-synt_B"/>
    <property type="match status" value="1"/>
</dbReference>
<comment type="subunit">
    <text evidence="13 14">F-type ATPases have 2 components, F(1) - the catalytic core - and F(0) - the membrane proton channel. F(1) has five subunits: alpha(3), beta(3), gamma(1), delta(1), epsilon(1). F(0) has three main subunits: a(1), b(2) and c(10-14). The alpha and beta chains form an alternating ring which encloses part of the gamma chain. F(1) is attached to F(0) by a central stalk formed by the gamma and epsilon chains, while a peripheral stalk is formed by the delta and b chains.</text>
</comment>
<dbReference type="InterPro" id="IPR005864">
    <property type="entry name" value="ATP_synth_F0_bsu_bac"/>
</dbReference>
<comment type="similarity">
    <text evidence="2 14 15">Belongs to the ATPase B chain family.</text>
</comment>
<keyword evidence="5 14" id="KW-0138">CF(0)</keyword>
<dbReference type="EMBL" id="ATLK01000001">
    <property type="protein sequence ID" value="KFF31521.1"/>
    <property type="molecule type" value="Genomic_DNA"/>
</dbReference>
<dbReference type="HAMAP" id="MF_01398">
    <property type="entry name" value="ATP_synth_b_bprime"/>
    <property type="match status" value="1"/>
</dbReference>
<feature type="transmembrane region" description="Helical" evidence="14">
    <location>
        <begin position="20"/>
        <end position="39"/>
    </location>
</feature>
<dbReference type="AlphaFoldDB" id="A0A080N3G1"/>
<evidence type="ECO:0000256" key="15">
    <source>
        <dbReference type="RuleBase" id="RU003848"/>
    </source>
</evidence>
<evidence type="ECO:0000256" key="8">
    <source>
        <dbReference type="ARBA" id="ARBA00022989"/>
    </source>
</evidence>
<dbReference type="PANTHER" id="PTHR33445:SF1">
    <property type="entry name" value="ATP SYNTHASE SUBUNIT B"/>
    <property type="match status" value="1"/>
</dbReference>
<dbReference type="InterPro" id="IPR002146">
    <property type="entry name" value="ATP_synth_b/b'su_bac/chlpt"/>
</dbReference>
<comment type="subcellular location">
    <subcellularLocation>
        <location evidence="1 14">Cell membrane</location>
        <topology evidence="1 14">Single-pass membrane protein</topology>
    </subcellularLocation>
</comment>
<dbReference type="STRING" id="1341695.BBOMB_0895"/>
<dbReference type="CDD" id="cd06503">
    <property type="entry name" value="ATP-synt_Fo_b"/>
    <property type="match status" value="1"/>
</dbReference>
<accession>A0A080N3G1</accession>
<evidence type="ECO:0000256" key="7">
    <source>
        <dbReference type="ARBA" id="ARBA00022781"/>
    </source>
</evidence>
<sequence>MVTLAGGDGISLFIPKLYDIVWSLVILVVVAVFFYKYFMPKFNSIFDERAEKIEGNFSKAAKAKEEADEAKKKYEEQLNGARMDASKIRDDARSEAKQIIADAHSKADADAAQITATAQRSIASQQQQAMVKLKGDVGTLATSLAGKIIGQELKDPDMQSHMLDQMLDDMENEGKQ</sequence>
<dbReference type="NCBIfam" id="TIGR01144">
    <property type="entry name" value="ATP_synt_b"/>
    <property type="match status" value="1"/>
</dbReference>
<comment type="function">
    <text evidence="14">Component of the F(0) channel, it forms part of the peripheral stalk, linking F(1) to F(0).</text>
</comment>
<evidence type="ECO:0000256" key="3">
    <source>
        <dbReference type="ARBA" id="ARBA00022448"/>
    </source>
</evidence>
<evidence type="ECO:0000313" key="18">
    <source>
        <dbReference type="Proteomes" id="UP000028730"/>
    </source>
</evidence>